<keyword evidence="5" id="KW-0653">Protein transport</keyword>
<evidence type="ECO:0000256" key="1">
    <source>
        <dbReference type="ARBA" id="ARBA00004395"/>
    </source>
</evidence>
<dbReference type="InterPro" id="IPR007255">
    <property type="entry name" value="COG8"/>
</dbReference>
<keyword evidence="7" id="KW-0472">Membrane</keyword>
<dbReference type="GO" id="GO:0015031">
    <property type="term" value="P:protein transport"/>
    <property type="evidence" value="ECO:0007669"/>
    <property type="project" value="UniProtKB-KW"/>
</dbReference>
<dbReference type="Pfam" id="PF04124">
    <property type="entry name" value="Dor1"/>
    <property type="match status" value="1"/>
</dbReference>
<dbReference type="GO" id="GO:0017119">
    <property type="term" value="C:Golgi transport complex"/>
    <property type="evidence" value="ECO:0007669"/>
    <property type="project" value="InterPro"/>
</dbReference>
<proteinExistence type="inferred from homology"/>
<evidence type="ECO:0000256" key="3">
    <source>
        <dbReference type="ARBA" id="ARBA00020983"/>
    </source>
</evidence>
<evidence type="ECO:0000256" key="5">
    <source>
        <dbReference type="ARBA" id="ARBA00022927"/>
    </source>
</evidence>
<comment type="subcellular location">
    <subcellularLocation>
        <location evidence="1">Golgi apparatus membrane</location>
        <topology evidence="1">Peripheral membrane protein</topology>
    </subcellularLocation>
</comment>
<dbReference type="OrthoDB" id="1661054at2759"/>
<organism evidence="9 10">
    <name type="scientific">Olea europaea subsp. europaea</name>
    <dbReference type="NCBI Taxonomy" id="158383"/>
    <lineage>
        <taxon>Eukaryota</taxon>
        <taxon>Viridiplantae</taxon>
        <taxon>Streptophyta</taxon>
        <taxon>Embryophyta</taxon>
        <taxon>Tracheophyta</taxon>
        <taxon>Spermatophyta</taxon>
        <taxon>Magnoliopsida</taxon>
        <taxon>eudicotyledons</taxon>
        <taxon>Gunneridae</taxon>
        <taxon>Pentapetalae</taxon>
        <taxon>asterids</taxon>
        <taxon>lamiids</taxon>
        <taxon>Lamiales</taxon>
        <taxon>Oleaceae</taxon>
        <taxon>Oleeae</taxon>
        <taxon>Olea</taxon>
    </lineage>
</organism>
<dbReference type="PANTHER" id="PTHR21311">
    <property type="entry name" value="CONSERVED OLIGOMERIC GOLGI COMPLEX COMPONENT 8"/>
    <property type="match status" value="1"/>
</dbReference>
<sequence>MPTMESLEALANDEMVMAGFLPLAFASLQPYVSELLSLTLDRLHKEPEILGVDAERIRRQMQEVALGNCRAFIVAADALLEIREDVSSIDKHLEFWLLLLKFGRPPSLFFLSFSKNSDQTSSCRNVFASLDTSVRLG</sequence>
<evidence type="ECO:0000256" key="4">
    <source>
        <dbReference type="ARBA" id="ARBA00022448"/>
    </source>
</evidence>
<comment type="caution">
    <text evidence="9">The sequence shown here is derived from an EMBL/GenBank/DDBJ whole genome shotgun (WGS) entry which is preliminary data.</text>
</comment>
<dbReference type="GO" id="GO:0000139">
    <property type="term" value="C:Golgi membrane"/>
    <property type="evidence" value="ECO:0007669"/>
    <property type="project" value="UniProtKB-SubCell"/>
</dbReference>
<dbReference type="PANTHER" id="PTHR21311:SF0">
    <property type="entry name" value="CONSERVED OLIGOMERIC GOLGI COMPLEX SUBUNIT 8"/>
    <property type="match status" value="1"/>
</dbReference>
<name>A0A8S0U616_OLEEU</name>
<accession>A0A8S0U616</accession>
<gene>
    <name evidence="9" type="ORF">OLEA9_A008408</name>
</gene>
<dbReference type="Proteomes" id="UP000594638">
    <property type="component" value="Unassembled WGS sequence"/>
</dbReference>
<comment type="similarity">
    <text evidence="2">Belongs to the COG8 family.</text>
</comment>
<dbReference type="EMBL" id="CACTIH010007419">
    <property type="protein sequence ID" value="CAA3013006.1"/>
    <property type="molecule type" value="Genomic_DNA"/>
</dbReference>
<dbReference type="GO" id="GO:0006891">
    <property type="term" value="P:intra-Golgi vesicle-mediated transport"/>
    <property type="evidence" value="ECO:0007669"/>
    <property type="project" value="TreeGrafter"/>
</dbReference>
<evidence type="ECO:0000313" key="9">
    <source>
        <dbReference type="EMBL" id="CAA3013006.1"/>
    </source>
</evidence>
<evidence type="ECO:0000256" key="8">
    <source>
        <dbReference type="ARBA" id="ARBA00031347"/>
    </source>
</evidence>
<keyword evidence="4" id="KW-0813">Transport</keyword>
<reference evidence="9 10" key="1">
    <citation type="submission" date="2019-12" db="EMBL/GenBank/DDBJ databases">
        <authorList>
            <person name="Alioto T."/>
            <person name="Alioto T."/>
            <person name="Gomez Garrido J."/>
        </authorList>
    </citation>
    <scope>NUCLEOTIDE SEQUENCE [LARGE SCALE GENOMIC DNA]</scope>
</reference>
<evidence type="ECO:0000256" key="6">
    <source>
        <dbReference type="ARBA" id="ARBA00023034"/>
    </source>
</evidence>
<keyword evidence="10" id="KW-1185">Reference proteome</keyword>
<dbReference type="AlphaFoldDB" id="A0A8S0U616"/>
<evidence type="ECO:0000256" key="7">
    <source>
        <dbReference type="ARBA" id="ARBA00023136"/>
    </source>
</evidence>
<evidence type="ECO:0000256" key="2">
    <source>
        <dbReference type="ARBA" id="ARBA00006419"/>
    </source>
</evidence>
<dbReference type="Gramene" id="OE9A008408T1">
    <property type="protein sequence ID" value="OE9A008408C1"/>
    <property type="gene ID" value="OE9A008408"/>
</dbReference>
<protein>
    <recommendedName>
        <fullName evidence="3">Conserved oligomeric Golgi complex subunit 8</fullName>
    </recommendedName>
    <alternativeName>
        <fullName evidence="8">Component of oligomeric Golgi complex 8</fullName>
    </alternativeName>
</protein>
<keyword evidence="6" id="KW-0333">Golgi apparatus</keyword>
<evidence type="ECO:0000313" key="10">
    <source>
        <dbReference type="Proteomes" id="UP000594638"/>
    </source>
</evidence>